<feature type="domain" description="Fibronectin type-III" evidence="21">
    <location>
        <begin position="1499"/>
        <end position="1597"/>
    </location>
</feature>
<keyword evidence="10" id="KW-0677">Repeat</keyword>
<dbReference type="SMART" id="SM00409">
    <property type="entry name" value="IG"/>
    <property type="match status" value="5"/>
</dbReference>
<comment type="similarity">
    <text evidence="5">Belongs to the BCKDHA family.</text>
</comment>
<feature type="compositionally biased region" description="Polar residues" evidence="18">
    <location>
        <begin position="1151"/>
        <end position="1163"/>
    </location>
</feature>
<dbReference type="InterPro" id="IPR050771">
    <property type="entry name" value="Alpha-ketoacid_DH_E1_comp"/>
</dbReference>
<comment type="caution">
    <text evidence="22">The sequence shown here is derived from an EMBL/GenBank/DDBJ whole genome shotgun (WGS) entry which is preliminary data.</text>
</comment>
<evidence type="ECO:0000256" key="8">
    <source>
        <dbReference type="ARBA" id="ARBA00022490"/>
    </source>
</evidence>
<evidence type="ECO:0000256" key="9">
    <source>
        <dbReference type="ARBA" id="ARBA00022723"/>
    </source>
</evidence>
<dbReference type="InterPro" id="IPR011009">
    <property type="entry name" value="Kinase-like_dom_sf"/>
</dbReference>
<evidence type="ECO:0000256" key="16">
    <source>
        <dbReference type="ARBA" id="ARBA00023319"/>
    </source>
</evidence>
<dbReference type="InterPro" id="IPR029061">
    <property type="entry name" value="THDP-binding"/>
</dbReference>
<evidence type="ECO:0000256" key="10">
    <source>
        <dbReference type="ARBA" id="ARBA00022737"/>
    </source>
</evidence>
<keyword evidence="9" id="KW-0479">Metal-binding</keyword>
<dbReference type="InterPro" id="IPR013783">
    <property type="entry name" value="Ig-like_fold"/>
</dbReference>
<dbReference type="InterPro" id="IPR000719">
    <property type="entry name" value="Prot_kinase_dom"/>
</dbReference>
<dbReference type="EC" id="1.2.4.4" evidence="6"/>
<dbReference type="GO" id="GO:0003863">
    <property type="term" value="F:branched-chain 2-oxo acid dehydrogenase activity"/>
    <property type="evidence" value="ECO:0007669"/>
    <property type="project" value="UniProtKB-EC"/>
</dbReference>
<dbReference type="SUPFAM" id="SSF48726">
    <property type="entry name" value="Immunoglobulin"/>
    <property type="match status" value="5"/>
</dbReference>
<dbReference type="Pfam" id="PF00676">
    <property type="entry name" value="E1_dh"/>
    <property type="match status" value="1"/>
</dbReference>
<feature type="region of interest" description="Disordered" evidence="18">
    <location>
        <begin position="1073"/>
        <end position="1105"/>
    </location>
</feature>
<evidence type="ECO:0000256" key="14">
    <source>
        <dbReference type="ARBA" id="ARBA00023128"/>
    </source>
</evidence>
<dbReference type="InterPro" id="IPR003599">
    <property type="entry name" value="Ig_sub"/>
</dbReference>
<evidence type="ECO:0000256" key="2">
    <source>
        <dbReference type="ARBA" id="ARBA00004204"/>
    </source>
</evidence>
<dbReference type="SMART" id="SM00408">
    <property type="entry name" value="IGc2"/>
    <property type="match status" value="5"/>
</dbReference>
<keyword evidence="16" id="KW-0393">Immunoglobulin domain</keyword>
<dbReference type="Pfam" id="PF00069">
    <property type="entry name" value="Pkinase"/>
    <property type="match status" value="2"/>
</dbReference>
<dbReference type="Gene3D" id="2.60.40.10">
    <property type="entry name" value="Immunoglobulins"/>
    <property type="match status" value="7"/>
</dbReference>
<dbReference type="PROSITE" id="PS50011">
    <property type="entry name" value="PROTEIN_KINASE_DOM"/>
    <property type="match status" value="2"/>
</dbReference>
<dbReference type="InterPro" id="IPR036116">
    <property type="entry name" value="FN3_sf"/>
</dbReference>
<sequence>MTNKNRITGDRTIGKKYPLLEEEAGEPQECKPRIRRGLYNQSIHQGNVIDLVVCATGWPTPTVKWYKNDEELRSEGPDGRQVIWTDERGLHHLVILNCKPEDEGDYSLIATNKLGTAKTEGTISVIKPREVKMYDEAVERGGMPFPPGFIRQIKNKHVFSHMPTIFDCLVVGHPAPEVDWYHNGQKIVPGGRIKIQASGGGSHAIIILDTQPEDAGEYLAVARNSHGTAQSSAILEVTVPHLDKIKFDGSFDVTPYLTEEYGFRKINYASFPTPPDRGPFIKEVTGHYLTLSWIPTKRSPPRYPQVTYVIEIRELPEKEWTLLDFNIPEPVCKVRGLELGKSYQFRVRAENIYGISDPSPASPPSKLMAPPQPVLDKYKRPIPLLDPYAERALDQAYGEQYACAPWFAPGVVDKRYCAENDTLTITLNVQGFPDPHIQWKFRGWDVDTSSPTSNLRVATYGGSETVLTVHGFSIENVGQYQCIAKNQYGEAQQNVFVELANRPNFMQPLQNKVASSGKPLRLDVRVEGNPFPEIKWLKEWHPLVESSRIKFVQDGPYLCSLIINDPMWRDSGIYSCVAVNDAGKATTSCSVTVEAEGDYNDVQLPTKRKVVLEARKVREIYEIDEADEKTAASGAPFHVTERATGRHFLAQLKPLDATLERSINVHNAMLENPGTVQMHQVLADHGLAVIVYEGVGGTLLDSLIAPIRTSDDQDGVYREEQVQIFMRQLLAALQYMHNKKIAHLDLRPEAVLLQDDHIRLADFGQSRRLMAGKIKGDIQGSPEFVSPEIASCKDNVTLATDMWSAGVLTYVLLSGISPFLGDSDQETLGNVQKTQYSLDVAEFDDISDNAKDFIKRLLQKAPQNRMSVAEALEHPWMREPLLKDAKLASDCLREFKYRHKWLERRVFVQQTPSEQLTQLLEAPLTSVASSVPSSVPQPQAVYDYLRIKDVPINPSANTPEDYGRRPDDFTNRATSPMRMGGERRRQLIPQDKGEAPSSQQNGLLKEKPREQEEEEREPQPHVPLRLVRGEHRDIEEEIANRILSDISEENSIAGSLASLEEVEPVYSKSLKDYRRLRQRKSRSRSSTPQNDASETSTTPLASPALTIESADPVQAFFGDLEIPNVPGQFDPRVPIGAPLFLEGLGKHHTVSESPTFDRSSLSPRSLPGTKSPILLSPGREHSMEVVIATKRGVPGQTEPHREEARPIHKKRGDGGDDEEAKPKATTHDDDFENLMDEVEKVKQKYRQHKSDKDFPKVEMDDLEKYRPKNIYKEPEIEFTRPEIDVDDYPWESNYQIGPDTFLLATRGAAFNARVRDYRRCLWGDGAPLVEQGYLGFRNSDITVRERRRYTDLIREDQNIAKSVDKVEKNFDHTQSGAIRRIRQDISKIAPSVSKKNSDGTFAPIFRQRLRDVCYIDDAAELVLECQVLGNPVPQVTWFQHDSAITEDGRHQFSHDGRCCHLVIKKPQFFDCGEYSCVATNELGTDKCSARLYNGELPPRPGRPEIEMASDSELFLTWEAPDMPTSLDGIIYKLEIRPAGENDHFSQWTVISDSVDDEAALVKHLEPRGVYQFRVTAKNGFGWGAVSVTSRAVQTRHRGAPKISPEHLKGLHFNILTMPQRDWKGKALTEISEEDEEDTVAQGKDDSVFLNTADDFEKRFKLESELFRGRFSVLRNATDSKCEVNARCVAKIRQATPEASTEFEALKTSQHENVARMIAAYEKDGFQFVFTEKLYEDVFQRFSFNDSYSEEQIAISMRQLAAALQWIHFRGVVHLDVQPSNVMYISKRSWVLKLIDFENAQMLDEQVQKPAHPNIQWAAPEVHQPDGVISAQTDMWGLGVICFTVLSGFHPFSNDDDTEKETIEAVKNQKCDPNLIPVQASQEALSFATWALKKNPSRRMRTDEALSHRWLSSDPHMARRREDSSVSLLQRGAAASAFILRKIAIGRSLRKVNQIPQELGLAKMLTSRMVAVGRLATARHISATASVTAAGRRGSSDEFRLKEYSEKYLGHRKVRFTEKLEMVDSKQLETFPIYRATDSEGQFIVPESDPHFSQKEAIKMYQSMTFLKTMDKILYDSQRQGRISFYMTNFGEEACHVGSAAALDLSDLVYGQYREAGVLMYRGFPLEQFMHQCYGNGMDIGKGKQMPVHYGSTELNFVTISTPLTTQMPQAVGSAYAFKRAKNNRVVCVFFGDGAASEGDAHAGLNFASTLDCPIIFFCRNNGYAISTPTKEQYAGDGIAGRGPGYGLYTIRVDGNDLFAVYNATKEARRLALENKPVLIEAMTYRAGHHSTSDDSTAYRAKKEVEAWAKQDDPIIRFRKYLERKGWWNEEVEKAWIKKSRNDVLKAFTAAEKVQKQHPYEMFKGVYAEMPEHLRRQQDAMSKHLEEYGEHYPLSQYQFGVQK</sequence>
<evidence type="ECO:0000259" key="21">
    <source>
        <dbReference type="PROSITE" id="PS50853"/>
    </source>
</evidence>
<name>A0AA39IF48_9BILA</name>
<comment type="subcellular location">
    <subcellularLocation>
        <location evidence="2">Cytoplasm</location>
        <location evidence="2">Myofibril</location>
        <location evidence="2">Sarcomere</location>
    </subcellularLocation>
    <subcellularLocation>
        <location evidence="3">Mitochondrion matrix</location>
    </subcellularLocation>
</comment>
<feature type="domain" description="Ig-like" evidence="20">
    <location>
        <begin position="147"/>
        <end position="236"/>
    </location>
</feature>
<dbReference type="FunFam" id="2.60.40.10:FF:000345">
    <property type="entry name" value="Muscle M-line assembly protein unc-89"/>
    <property type="match status" value="1"/>
</dbReference>
<dbReference type="InterPro" id="IPR001017">
    <property type="entry name" value="DH_E1"/>
</dbReference>
<keyword evidence="14" id="KW-0496">Mitochondrion</keyword>
<proteinExistence type="inferred from homology"/>
<dbReference type="GO" id="GO:0046872">
    <property type="term" value="F:metal ion binding"/>
    <property type="evidence" value="ECO:0007669"/>
    <property type="project" value="UniProtKB-KW"/>
</dbReference>
<dbReference type="GO" id="GO:0009083">
    <property type="term" value="P:branched-chain amino acid catabolic process"/>
    <property type="evidence" value="ECO:0007669"/>
    <property type="project" value="TreeGrafter"/>
</dbReference>
<dbReference type="InterPro" id="IPR007110">
    <property type="entry name" value="Ig-like_dom"/>
</dbReference>
<dbReference type="CDD" id="cd00063">
    <property type="entry name" value="FN3"/>
    <property type="match status" value="2"/>
</dbReference>
<feature type="domain" description="Protein kinase" evidence="19">
    <location>
        <begin position="1659"/>
        <end position="1910"/>
    </location>
</feature>
<keyword evidence="13" id="KW-0560">Oxidoreductase</keyword>
<dbReference type="FunFam" id="2.60.40.10:FF:000032">
    <property type="entry name" value="palladin isoform X1"/>
    <property type="match status" value="1"/>
</dbReference>
<dbReference type="InterPro" id="IPR003598">
    <property type="entry name" value="Ig_sub2"/>
</dbReference>
<keyword evidence="8" id="KW-0963">Cytoplasm</keyword>
<dbReference type="PANTHER" id="PTHR43380:SF1">
    <property type="entry name" value="2-OXOISOVALERATE DEHYDROGENASE SUBUNIT ALPHA, MITOCHONDRIAL"/>
    <property type="match status" value="1"/>
</dbReference>
<dbReference type="PROSITE" id="PS50835">
    <property type="entry name" value="IG_LIKE"/>
    <property type="match status" value="5"/>
</dbReference>
<dbReference type="Pfam" id="PF07679">
    <property type="entry name" value="I-set"/>
    <property type="match status" value="5"/>
</dbReference>
<dbReference type="InterPro" id="IPR003961">
    <property type="entry name" value="FN3_dom"/>
</dbReference>
<dbReference type="Gene3D" id="3.40.50.970">
    <property type="match status" value="1"/>
</dbReference>
<dbReference type="CDD" id="cd02000">
    <property type="entry name" value="TPP_E1_PDC_ADC_BCADC"/>
    <property type="match status" value="1"/>
</dbReference>
<feature type="compositionally biased region" description="Basic and acidic residues" evidence="18">
    <location>
        <begin position="961"/>
        <end position="970"/>
    </location>
</feature>
<dbReference type="GO" id="GO:0004672">
    <property type="term" value="F:protein kinase activity"/>
    <property type="evidence" value="ECO:0007669"/>
    <property type="project" value="InterPro"/>
</dbReference>
<feature type="region of interest" description="Disordered" evidence="18">
    <location>
        <begin position="1149"/>
        <end position="1176"/>
    </location>
</feature>
<dbReference type="FunFam" id="3.40.50.970:FF:000015">
    <property type="entry name" value="2-oxoisovalerate dehydrogenase subunit alpha"/>
    <property type="match status" value="1"/>
</dbReference>
<comment type="similarity">
    <text evidence="4">Belongs to the protein kinase superfamily. CAMK Ser/Thr protein kinase family.</text>
</comment>
<dbReference type="GO" id="GO:0005759">
    <property type="term" value="C:mitochondrial matrix"/>
    <property type="evidence" value="ECO:0007669"/>
    <property type="project" value="UniProtKB-SubCell"/>
</dbReference>
<evidence type="ECO:0000256" key="13">
    <source>
        <dbReference type="ARBA" id="ARBA00023002"/>
    </source>
</evidence>
<evidence type="ECO:0000256" key="18">
    <source>
        <dbReference type="SAM" id="MobiDB-lite"/>
    </source>
</evidence>
<keyword evidence="12" id="KW-0630">Potassium</keyword>
<evidence type="ECO:0000256" key="12">
    <source>
        <dbReference type="ARBA" id="ARBA00022958"/>
    </source>
</evidence>
<dbReference type="PROSITE" id="PS50853">
    <property type="entry name" value="FN3"/>
    <property type="match status" value="2"/>
</dbReference>
<feature type="domain" description="Ig-like" evidence="20">
    <location>
        <begin position="409"/>
        <end position="498"/>
    </location>
</feature>
<dbReference type="InterPro" id="IPR036179">
    <property type="entry name" value="Ig-like_dom_sf"/>
</dbReference>
<evidence type="ECO:0000256" key="11">
    <source>
        <dbReference type="ARBA" id="ARBA00022946"/>
    </source>
</evidence>
<feature type="region of interest" description="Disordered" evidence="18">
    <location>
        <begin position="952"/>
        <end position="1029"/>
    </location>
</feature>
<evidence type="ECO:0000259" key="19">
    <source>
        <dbReference type="PROSITE" id="PS50011"/>
    </source>
</evidence>
<dbReference type="GO" id="GO:0030017">
    <property type="term" value="C:sarcomere"/>
    <property type="evidence" value="ECO:0007669"/>
    <property type="project" value="UniProtKB-SubCell"/>
</dbReference>
<gene>
    <name evidence="22" type="ORF">QR680_008047</name>
</gene>
<dbReference type="SUPFAM" id="SSF52518">
    <property type="entry name" value="Thiamin diphosphate-binding fold (THDP-binding)"/>
    <property type="match status" value="1"/>
</dbReference>
<evidence type="ECO:0000256" key="17">
    <source>
        <dbReference type="ARBA" id="ARBA00031050"/>
    </source>
</evidence>
<feature type="domain" description="Ig-like" evidence="20">
    <location>
        <begin position="503"/>
        <end position="592"/>
    </location>
</feature>
<dbReference type="FunFam" id="2.60.40.10:FF:001223">
    <property type="entry name" value="Sidekick cell adhesion molecule 1"/>
    <property type="match status" value="1"/>
</dbReference>
<evidence type="ECO:0000313" key="23">
    <source>
        <dbReference type="Proteomes" id="UP001175271"/>
    </source>
</evidence>
<feature type="domain" description="Ig-like" evidence="20">
    <location>
        <begin position="32"/>
        <end position="124"/>
    </location>
</feature>
<keyword evidence="15" id="KW-1015">Disulfide bond</keyword>
<evidence type="ECO:0000256" key="6">
    <source>
        <dbReference type="ARBA" id="ARBA00012277"/>
    </source>
</evidence>
<evidence type="ECO:0000256" key="3">
    <source>
        <dbReference type="ARBA" id="ARBA00004305"/>
    </source>
</evidence>
<comment type="cofactor">
    <cofactor evidence="1">
        <name>thiamine diphosphate</name>
        <dbReference type="ChEBI" id="CHEBI:58937"/>
    </cofactor>
</comment>
<dbReference type="GO" id="GO:0005524">
    <property type="term" value="F:ATP binding"/>
    <property type="evidence" value="ECO:0007669"/>
    <property type="project" value="InterPro"/>
</dbReference>
<dbReference type="SUPFAM" id="SSF56112">
    <property type="entry name" value="Protein kinase-like (PK-like)"/>
    <property type="match status" value="2"/>
</dbReference>
<accession>A0AA39IF48</accession>
<feature type="region of interest" description="Disordered" evidence="18">
    <location>
        <begin position="1193"/>
        <end position="1227"/>
    </location>
</feature>
<evidence type="ECO:0000259" key="20">
    <source>
        <dbReference type="PROSITE" id="PS50835"/>
    </source>
</evidence>
<dbReference type="FunFam" id="2.60.40.10:FF:000080">
    <property type="entry name" value="Myosin light chain kinase, smooth muscle"/>
    <property type="match status" value="1"/>
</dbReference>
<protein>
    <recommendedName>
        <fullName evidence="7">2-oxoisovalerate dehydrogenase subunit alpha, mitochondrial</fullName>
        <ecNumber evidence="6">1.2.4.4</ecNumber>
    </recommendedName>
    <alternativeName>
        <fullName evidence="17">Branched-chain alpha-keto acid dehydrogenase E1 component alpha chain</fullName>
    </alternativeName>
</protein>
<dbReference type="SUPFAM" id="SSF49265">
    <property type="entry name" value="Fibronectin type III"/>
    <property type="match status" value="2"/>
</dbReference>
<evidence type="ECO:0000313" key="22">
    <source>
        <dbReference type="EMBL" id="KAK0423246.1"/>
    </source>
</evidence>
<feature type="compositionally biased region" description="Polar residues" evidence="18">
    <location>
        <begin position="1087"/>
        <end position="1100"/>
    </location>
</feature>
<keyword evidence="11" id="KW-0809">Transit peptide</keyword>
<evidence type="ECO:0000256" key="7">
    <source>
        <dbReference type="ARBA" id="ARBA00020227"/>
    </source>
</evidence>
<organism evidence="22 23">
    <name type="scientific">Steinernema hermaphroditum</name>
    <dbReference type="NCBI Taxonomy" id="289476"/>
    <lineage>
        <taxon>Eukaryota</taxon>
        <taxon>Metazoa</taxon>
        <taxon>Ecdysozoa</taxon>
        <taxon>Nematoda</taxon>
        <taxon>Chromadorea</taxon>
        <taxon>Rhabditida</taxon>
        <taxon>Tylenchina</taxon>
        <taxon>Panagrolaimomorpha</taxon>
        <taxon>Strongyloidoidea</taxon>
        <taxon>Steinernematidae</taxon>
        <taxon>Steinernema</taxon>
    </lineage>
</organism>
<dbReference type="Gene3D" id="1.10.510.10">
    <property type="entry name" value="Transferase(Phosphotransferase) domain 1"/>
    <property type="match status" value="2"/>
</dbReference>
<feature type="domain" description="Ig-like" evidence="20">
    <location>
        <begin position="1403"/>
        <end position="1492"/>
    </location>
</feature>
<feature type="domain" description="Protein kinase" evidence="19">
    <location>
        <begin position="588"/>
        <end position="877"/>
    </location>
</feature>
<evidence type="ECO:0000256" key="5">
    <source>
        <dbReference type="ARBA" id="ARBA00008646"/>
    </source>
</evidence>
<dbReference type="SMART" id="SM00060">
    <property type="entry name" value="FN3"/>
    <property type="match status" value="2"/>
</dbReference>
<dbReference type="PANTHER" id="PTHR43380">
    <property type="entry name" value="2-OXOISOVALERATE DEHYDROGENASE SUBUNIT ALPHA, MITOCHONDRIAL"/>
    <property type="match status" value="1"/>
</dbReference>
<dbReference type="Pfam" id="PF00041">
    <property type="entry name" value="fn3"/>
    <property type="match status" value="2"/>
</dbReference>
<evidence type="ECO:0000256" key="15">
    <source>
        <dbReference type="ARBA" id="ARBA00023157"/>
    </source>
</evidence>
<dbReference type="Gene3D" id="3.30.200.20">
    <property type="entry name" value="Phosphorylase Kinase, domain 1"/>
    <property type="match status" value="1"/>
</dbReference>
<reference evidence="22" key="1">
    <citation type="submission" date="2023-06" db="EMBL/GenBank/DDBJ databases">
        <title>Genomic analysis of the entomopathogenic nematode Steinernema hermaphroditum.</title>
        <authorList>
            <person name="Schwarz E.M."/>
            <person name="Heppert J.K."/>
            <person name="Baniya A."/>
            <person name="Schwartz H.T."/>
            <person name="Tan C.-H."/>
            <person name="Antoshechkin I."/>
            <person name="Sternberg P.W."/>
            <person name="Goodrich-Blair H."/>
            <person name="Dillman A.R."/>
        </authorList>
    </citation>
    <scope>NUCLEOTIDE SEQUENCE</scope>
    <source>
        <strain evidence="22">PS9179</strain>
        <tissue evidence="22">Whole animal</tissue>
    </source>
</reference>
<evidence type="ECO:0000256" key="1">
    <source>
        <dbReference type="ARBA" id="ARBA00001964"/>
    </source>
</evidence>
<dbReference type="EMBL" id="JAUCMV010000001">
    <property type="protein sequence ID" value="KAK0423246.1"/>
    <property type="molecule type" value="Genomic_DNA"/>
</dbReference>
<dbReference type="Proteomes" id="UP001175271">
    <property type="component" value="Unassembled WGS sequence"/>
</dbReference>
<evidence type="ECO:0000256" key="4">
    <source>
        <dbReference type="ARBA" id="ARBA00006692"/>
    </source>
</evidence>
<feature type="domain" description="Fibronectin type-III" evidence="21">
    <location>
        <begin position="275"/>
        <end position="371"/>
    </location>
</feature>
<keyword evidence="23" id="KW-1185">Reference proteome</keyword>
<dbReference type="InterPro" id="IPR013098">
    <property type="entry name" value="Ig_I-set"/>
</dbReference>